<evidence type="ECO:0000259" key="4">
    <source>
        <dbReference type="Pfam" id="PF08751"/>
    </source>
</evidence>
<dbReference type="Pfam" id="PF13604">
    <property type="entry name" value="AAA_30"/>
    <property type="match status" value="1"/>
</dbReference>
<dbReference type="PANTHER" id="PTHR43788:SF6">
    <property type="entry name" value="DNA HELICASE B"/>
    <property type="match status" value="1"/>
</dbReference>
<sequence>MITLGSIGSASSAAEYYSADNYYTADQTQDASAWFGKGAEAFGLSSKVEEQTFAAVLEGRLPDGSVIAGKDGLHRPGIDLTFSASKSVSLVAMLGGDKRLVEALKDSVTATLRWAEKNVIEARVWDASQGRQVPERTGNLIAATFLHDVNRNGEPQLHIHAVVANATKASDGKWHAVRNDELYRAQHVLSAVHNAELRSRVEALGYETVPARNSIDGAFEIKGVTREAVEAFSTRRAEILAELAKEDRGSARERELAALSTRRGKELEPDAARQVAAWKETARAIGFDPSRLIESTMARAAGEQTVWSRVVNGIRGIGERGMAIASAMGLTPRDSDPLVPERLGRLEPKAFAAAQAVASAAQELGEREAAFSRNDLIRTALERRGPITVDMIEDRIDLLQERGLLVGSGPADRDQMLTTEQALAMENKVISLAQAGKDSVQPIADKDGIVARLQEQARAIGLRRLNPGQEQAGVAILTSKDRVHLVQGGAGVGKSAALAPVAAIAREEGRQVVALSHVGRIAREFGEKTASPASTVDAFLARYGRVIDGSASADKVAAARAELSGALVMVDEASQIGTDRLARLITLANQMDVGKLVLAGDIKQLPAIEAGKPFAQLQQQYVRQSQITENLRAQTPQMQAINRALEQGDVAQAFAVLKPATIEVAPGKIAGIAADMWADLPKEQRDNTILLAAGRAMRSAGNAAAQASLIDRGQISARGIKLEVLDRVTVTREGARQLKGYQEGRVVAFETNLTRQGFARGERGTVIGVRDGKVELAMPNGEVRRFDPDRLPRNLKHDAVTIFERKNIALHQGDRIRWTAKDGERGLLNGDIAHVARIDGDTITVTAGDGKLHDLSRGDPMLERLDLAYASNVHVAQGMTAKNGIIMMSERERMLNTSASFLVAVTRIAENATLVTDNPDRVERQVDTRSGAKTSALETAREVTTGDRPNQQEVAAMSEDLKKLAEKLGPEFALAVLTNKERDITLEKSLYRSEPGRGSGDREMDKERQLERGRDLERGR</sequence>
<evidence type="ECO:0000256" key="1">
    <source>
        <dbReference type="ARBA" id="ARBA00022741"/>
    </source>
</evidence>
<keyword evidence="6" id="KW-1185">Reference proteome</keyword>
<dbReference type="GO" id="GO:0003678">
    <property type="term" value="F:DNA helicase activity"/>
    <property type="evidence" value="ECO:0007669"/>
    <property type="project" value="UniProtKB-ARBA"/>
</dbReference>
<feature type="region of interest" description="Disordered" evidence="3">
    <location>
        <begin position="928"/>
        <end position="950"/>
    </location>
</feature>
<organism evidence="5 6">
    <name type="scientific">Blastomonas natatoria</name>
    <dbReference type="NCBI Taxonomy" id="34015"/>
    <lineage>
        <taxon>Bacteria</taxon>
        <taxon>Pseudomonadati</taxon>
        <taxon>Pseudomonadota</taxon>
        <taxon>Alphaproteobacteria</taxon>
        <taxon>Sphingomonadales</taxon>
        <taxon>Sphingomonadaceae</taxon>
        <taxon>Blastomonas</taxon>
    </lineage>
</organism>
<reference evidence="5 6" key="1">
    <citation type="submission" date="2018-05" db="EMBL/GenBank/DDBJ databases">
        <title>Genomic Encyclopedia of Type Strains, Phase IV (KMG-IV): sequencing the most valuable type-strain genomes for metagenomic binning, comparative biology and taxonomic classification.</title>
        <authorList>
            <person name="Goeker M."/>
        </authorList>
    </citation>
    <scope>NUCLEOTIDE SEQUENCE [LARGE SCALE GENOMIC DNA]</scope>
    <source>
        <strain evidence="5 6">DSM 3183</strain>
    </source>
</reference>
<dbReference type="NCBIfam" id="NF041492">
    <property type="entry name" value="MobF"/>
    <property type="match status" value="1"/>
</dbReference>
<dbReference type="OrthoDB" id="98563at2"/>
<dbReference type="SUPFAM" id="SSF52540">
    <property type="entry name" value="P-loop containing nucleoside triphosphate hydrolases"/>
    <property type="match status" value="2"/>
</dbReference>
<dbReference type="NCBIfam" id="TIGR02686">
    <property type="entry name" value="relax_trwC"/>
    <property type="match status" value="1"/>
</dbReference>
<dbReference type="Pfam" id="PF08751">
    <property type="entry name" value="TrwC"/>
    <property type="match status" value="1"/>
</dbReference>
<dbReference type="RefSeq" id="WP_110297966.1">
    <property type="nucleotide sequence ID" value="NZ_QJJM01000003.1"/>
</dbReference>
<dbReference type="InterPro" id="IPR014059">
    <property type="entry name" value="TraI/TrwC_relax"/>
</dbReference>
<dbReference type="InterPro" id="IPR014862">
    <property type="entry name" value="TrwC"/>
</dbReference>
<dbReference type="EMBL" id="QJJM01000003">
    <property type="protein sequence ID" value="PXW78180.1"/>
    <property type="molecule type" value="Genomic_DNA"/>
</dbReference>
<evidence type="ECO:0000313" key="5">
    <source>
        <dbReference type="EMBL" id="PXW78180.1"/>
    </source>
</evidence>
<dbReference type="AlphaFoldDB" id="A0A2V3V9F7"/>
<feature type="region of interest" description="Disordered" evidence="3">
    <location>
        <begin position="988"/>
        <end position="1020"/>
    </location>
</feature>
<dbReference type="SUPFAM" id="SSF55464">
    <property type="entry name" value="Origin of replication-binding domain, RBD-like"/>
    <property type="match status" value="1"/>
</dbReference>
<name>A0A2V3V9F7_9SPHN</name>
<dbReference type="Gene3D" id="3.40.50.300">
    <property type="entry name" value="P-loop containing nucleotide triphosphate hydrolases"/>
    <property type="match status" value="2"/>
</dbReference>
<evidence type="ECO:0000313" key="6">
    <source>
        <dbReference type="Proteomes" id="UP000248014"/>
    </source>
</evidence>
<keyword evidence="2" id="KW-0067">ATP-binding</keyword>
<evidence type="ECO:0000256" key="3">
    <source>
        <dbReference type="SAM" id="MobiDB-lite"/>
    </source>
</evidence>
<dbReference type="GO" id="GO:0005524">
    <property type="term" value="F:ATP binding"/>
    <property type="evidence" value="ECO:0007669"/>
    <property type="project" value="UniProtKB-KW"/>
</dbReference>
<comment type="caution">
    <text evidence="5">The sequence shown here is derived from an EMBL/GenBank/DDBJ whole genome shotgun (WGS) entry which is preliminary data.</text>
</comment>
<accession>A0A2V3V9F7</accession>
<dbReference type="InterPro" id="IPR050534">
    <property type="entry name" value="Coronavir_polyprotein_1ab"/>
</dbReference>
<evidence type="ECO:0000256" key="2">
    <source>
        <dbReference type="ARBA" id="ARBA00022840"/>
    </source>
</evidence>
<gene>
    <name evidence="5" type="ORF">C7451_103288</name>
</gene>
<proteinExistence type="predicted"/>
<dbReference type="Proteomes" id="UP000248014">
    <property type="component" value="Unassembled WGS sequence"/>
</dbReference>
<protein>
    <submittedName>
        <fullName evidence="5">Conjugative relaxase-like TrwC/TraI family protein</fullName>
    </submittedName>
</protein>
<keyword evidence="1" id="KW-0547">Nucleotide-binding</keyword>
<dbReference type="PANTHER" id="PTHR43788">
    <property type="entry name" value="DNA2/NAM7 HELICASE FAMILY MEMBER"/>
    <property type="match status" value="1"/>
</dbReference>
<dbReference type="InterPro" id="IPR027417">
    <property type="entry name" value="P-loop_NTPase"/>
</dbReference>
<feature type="domain" description="TrwC relaxase" evidence="4">
    <location>
        <begin position="11"/>
        <end position="284"/>
    </location>
</feature>